<dbReference type="EMBL" id="QTSX02000239">
    <property type="protein sequence ID" value="KAJ9087539.1"/>
    <property type="molecule type" value="Genomic_DNA"/>
</dbReference>
<evidence type="ECO:0000313" key="2">
    <source>
        <dbReference type="Proteomes" id="UP001165960"/>
    </source>
</evidence>
<dbReference type="Proteomes" id="UP001165960">
    <property type="component" value="Unassembled WGS sequence"/>
</dbReference>
<organism evidence="1 2">
    <name type="scientific">Entomophthora muscae</name>
    <dbReference type="NCBI Taxonomy" id="34485"/>
    <lineage>
        <taxon>Eukaryota</taxon>
        <taxon>Fungi</taxon>
        <taxon>Fungi incertae sedis</taxon>
        <taxon>Zoopagomycota</taxon>
        <taxon>Entomophthoromycotina</taxon>
        <taxon>Entomophthoromycetes</taxon>
        <taxon>Entomophthorales</taxon>
        <taxon>Entomophthoraceae</taxon>
        <taxon>Entomophthora</taxon>
    </lineage>
</organism>
<gene>
    <name evidence="1" type="ORF">DSO57_1032184</name>
</gene>
<proteinExistence type="predicted"/>
<protein>
    <submittedName>
        <fullName evidence="1">Uncharacterized protein</fullName>
    </submittedName>
</protein>
<sequence length="626" mass="70068">MVSITLMPASPFHSGSNNIKPTHSDQPASSSKLILQAALSKAQQAVEFDHVNNFPRALQSYQEALTLITNVLDSSPSFRSNPRLINIQNSYLERVTLLTSLIDTASDVPFVNQDHLPRLSQARSELRRSILKPEEKVESEVSEGHDILSSALDAINKWPQDFNSHHDNSSPRASTSSSLFPDSLSISKAQSISSTPDRFSLLLDYAEPTLGDSLRLNDRPGSLQLPQISLAETLKPPQLKLARRSSDSAISSPNCEHSGPFSPGKSLEAEFPDGIPGVFSRREQRSSLPIPFLEKFSPDEEGLPSLQYLGMEERRTVSLDTKLTQRELILERSKISSPNPKLSRVQSLSRRLSSLPTTPRPSSFLLAATKVVELAVKDSTSNQSRQAGRQYNLITIQRVFREEPSEDCVFETPPISNELRVFWLMRSLEKSMTTGGYVSRKLYIPKSVWFQSGVRLQAIEIKVQSCEVVADYLVRFKGLNVADTVNILKELEGLDALLNTVQNSLAKKLPFIEPLKRIPTSAFASLGSRITKSVEKIQMSYLKLKSDANSQYVECLIKLFKASQFLEKWYQHFVSLPALHAANVQIIARLNRVNGFLYTVFCSFVIQDMSVMLAKYLKRLRNNITD</sequence>
<accession>A0ACC2UL59</accession>
<reference evidence="1" key="1">
    <citation type="submission" date="2022-04" db="EMBL/GenBank/DDBJ databases">
        <title>Genome of the entomopathogenic fungus Entomophthora muscae.</title>
        <authorList>
            <person name="Elya C."/>
            <person name="Lovett B.R."/>
            <person name="Lee E."/>
            <person name="Macias A.M."/>
            <person name="Hajek A.E."/>
            <person name="De Bivort B.L."/>
            <person name="Kasson M.T."/>
            <person name="De Fine Licht H.H."/>
            <person name="Stajich J.E."/>
        </authorList>
    </citation>
    <scope>NUCLEOTIDE SEQUENCE</scope>
    <source>
        <strain evidence="1">Berkeley</strain>
    </source>
</reference>
<keyword evidence="2" id="KW-1185">Reference proteome</keyword>
<comment type="caution">
    <text evidence="1">The sequence shown here is derived from an EMBL/GenBank/DDBJ whole genome shotgun (WGS) entry which is preliminary data.</text>
</comment>
<evidence type="ECO:0000313" key="1">
    <source>
        <dbReference type="EMBL" id="KAJ9087539.1"/>
    </source>
</evidence>
<name>A0ACC2UL59_9FUNG</name>